<accession>A0A0C3S2S4</accession>
<sequence length="425" mass="48565">MEIYRERLCKAVASWGWPSNGVESSFCDYSSSRKRAAAETTPAIYELQGAPTATVPLQRFHKGPYTIPRDKANVRFSDVNQLLYGLNDVLGTEYTIERPGLQACLQGYLDESCDFGQVYGHLRPWWAKDNFHRIAVLMQQRKDEDAQLRKNAVDGDCIVNPHIPPPNVWAVSHSWKEASKRRARKTRINGKTWAVPLPLETDLHGVRIELLNLGAEYVFLDVLCLRQHDPQTVGQEFRRKKEWRLDVPTIGYVYQPLRVTVVYFNGLGEEFLLAPPGGLKSPCHWFMRVWTLQEATQYWLPGGLTHKSLDISIPRPNMQSFYSRLHDVLQSSTTASASDPDLFRTLAAIRDRRFSSPVDSIAGLAYPLRCKTLPIYNADMDLEDAWEALIQSMSPLQRLMLLICWRGPGDSRAGGYTWRPTWRQV</sequence>
<evidence type="ECO:0000313" key="1">
    <source>
        <dbReference type="EMBL" id="KIP09681.1"/>
    </source>
</evidence>
<proteinExistence type="predicted"/>
<organism evidence="1 2">
    <name type="scientific">Phlebiopsis gigantea (strain 11061_1 CR5-6)</name>
    <name type="common">White-rot fungus</name>
    <name type="synonym">Peniophora gigantea</name>
    <dbReference type="NCBI Taxonomy" id="745531"/>
    <lineage>
        <taxon>Eukaryota</taxon>
        <taxon>Fungi</taxon>
        <taxon>Dikarya</taxon>
        <taxon>Basidiomycota</taxon>
        <taxon>Agaricomycotina</taxon>
        <taxon>Agaricomycetes</taxon>
        <taxon>Polyporales</taxon>
        <taxon>Phanerochaetaceae</taxon>
        <taxon>Phlebiopsis</taxon>
    </lineage>
</organism>
<reference evidence="1 2" key="1">
    <citation type="journal article" date="2014" name="PLoS Genet.">
        <title>Analysis of the Phlebiopsis gigantea genome, transcriptome and secretome provides insight into its pioneer colonization strategies of wood.</title>
        <authorList>
            <person name="Hori C."/>
            <person name="Ishida T."/>
            <person name="Igarashi K."/>
            <person name="Samejima M."/>
            <person name="Suzuki H."/>
            <person name="Master E."/>
            <person name="Ferreira P."/>
            <person name="Ruiz-Duenas F.J."/>
            <person name="Held B."/>
            <person name="Canessa P."/>
            <person name="Larrondo L.F."/>
            <person name="Schmoll M."/>
            <person name="Druzhinina I.S."/>
            <person name="Kubicek C.P."/>
            <person name="Gaskell J.A."/>
            <person name="Kersten P."/>
            <person name="St John F."/>
            <person name="Glasner J."/>
            <person name="Sabat G."/>
            <person name="Splinter BonDurant S."/>
            <person name="Syed K."/>
            <person name="Yadav J."/>
            <person name="Mgbeahuruike A.C."/>
            <person name="Kovalchuk A."/>
            <person name="Asiegbu F.O."/>
            <person name="Lackner G."/>
            <person name="Hoffmeister D."/>
            <person name="Rencoret J."/>
            <person name="Gutierrez A."/>
            <person name="Sun H."/>
            <person name="Lindquist E."/>
            <person name="Barry K."/>
            <person name="Riley R."/>
            <person name="Grigoriev I.V."/>
            <person name="Henrissat B."/>
            <person name="Kues U."/>
            <person name="Berka R.M."/>
            <person name="Martinez A.T."/>
            <person name="Covert S.F."/>
            <person name="Blanchette R.A."/>
            <person name="Cullen D."/>
        </authorList>
    </citation>
    <scope>NUCLEOTIDE SEQUENCE [LARGE SCALE GENOMIC DNA]</scope>
    <source>
        <strain evidence="1 2">11061_1 CR5-6</strain>
    </source>
</reference>
<gene>
    <name evidence="1" type="ORF">PHLGIDRAFT_67062</name>
</gene>
<dbReference type="HOGENOM" id="CLU_016205_1_0_1"/>
<protein>
    <recommendedName>
        <fullName evidence="3">Heterokaryon incompatibility domain-containing protein</fullName>
    </recommendedName>
</protein>
<dbReference type="Proteomes" id="UP000053257">
    <property type="component" value="Unassembled WGS sequence"/>
</dbReference>
<feature type="non-terminal residue" evidence="1">
    <location>
        <position position="425"/>
    </location>
</feature>
<dbReference type="EMBL" id="KN840463">
    <property type="protein sequence ID" value="KIP09681.1"/>
    <property type="molecule type" value="Genomic_DNA"/>
</dbReference>
<keyword evidence="2" id="KW-1185">Reference proteome</keyword>
<name>A0A0C3S2S4_PHLG1</name>
<dbReference type="OrthoDB" id="5362512at2759"/>
<evidence type="ECO:0000313" key="2">
    <source>
        <dbReference type="Proteomes" id="UP000053257"/>
    </source>
</evidence>
<evidence type="ECO:0008006" key="3">
    <source>
        <dbReference type="Google" id="ProtNLM"/>
    </source>
</evidence>
<dbReference type="AlphaFoldDB" id="A0A0C3S2S4"/>